<accession>A0A9W6T868</accession>
<dbReference type="PROSITE" id="PS50888">
    <property type="entry name" value="BHLH"/>
    <property type="match status" value="1"/>
</dbReference>
<dbReference type="SUPFAM" id="SSF47459">
    <property type="entry name" value="HLH, helix-loop-helix DNA-binding domain"/>
    <property type="match status" value="1"/>
</dbReference>
<gene>
    <name evidence="3" type="ORF">Cboi02_000641100</name>
</gene>
<dbReference type="InterPro" id="IPR036638">
    <property type="entry name" value="HLH_DNA-bd_sf"/>
</dbReference>
<name>A0A9W6T868_CANBO</name>
<dbReference type="Gene3D" id="4.10.280.10">
    <property type="entry name" value="Helix-loop-helix DNA-binding domain"/>
    <property type="match status" value="1"/>
</dbReference>
<feature type="compositionally biased region" description="Polar residues" evidence="1">
    <location>
        <begin position="263"/>
        <end position="285"/>
    </location>
</feature>
<feature type="domain" description="BHLH" evidence="2">
    <location>
        <begin position="167"/>
        <end position="221"/>
    </location>
</feature>
<feature type="region of interest" description="Disordered" evidence="1">
    <location>
        <begin position="1"/>
        <end position="30"/>
    </location>
</feature>
<evidence type="ECO:0000259" key="2">
    <source>
        <dbReference type="PROSITE" id="PS50888"/>
    </source>
</evidence>
<dbReference type="GO" id="GO:0046983">
    <property type="term" value="F:protein dimerization activity"/>
    <property type="evidence" value="ECO:0007669"/>
    <property type="project" value="InterPro"/>
</dbReference>
<feature type="compositionally biased region" description="Polar residues" evidence="1">
    <location>
        <begin position="46"/>
        <end position="57"/>
    </location>
</feature>
<evidence type="ECO:0000256" key="1">
    <source>
        <dbReference type="SAM" id="MobiDB-lite"/>
    </source>
</evidence>
<dbReference type="EMBL" id="BSXN01004075">
    <property type="protein sequence ID" value="GME80513.1"/>
    <property type="molecule type" value="Genomic_DNA"/>
</dbReference>
<dbReference type="AlphaFoldDB" id="A0A9W6T868"/>
<dbReference type="SMART" id="SM00353">
    <property type="entry name" value="HLH"/>
    <property type="match status" value="1"/>
</dbReference>
<proteinExistence type="predicted"/>
<feature type="compositionally biased region" description="Low complexity" evidence="1">
    <location>
        <begin position="19"/>
        <end position="30"/>
    </location>
</feature>
<evidence type="ECO:0000313" key="3">
    <source>
        <dbReference type="EMBL" id="GME80513.1"/>
    </source>
</evidence>
<protein>
    <submittedName>
        <fullName evidence="3">Unnamed protein product</fullName>
    </submittedName>
</protein>
<organism evidence="3 4">
    <name type="scientific">Candida boidinii</name>
    <name type="common">Yeast</name>
    <dbReference type="NCBI Taxonomy" id="5477"/>
    <lineage>
        <taxon>Eukaryota</taxon>
        <taxon>Fungi</taxon>
        <taxon>Dikarya</taxon>
        <taxon>Ascomycota</taxon>
        <taxon>Saccharomycotina</taxon>
        <taxon>Pichiomycetes</taxon>
        <taxon>Pichiales</taxon>
        <taxon>Pichiaceae</taxon>
        <taxon>Ogataea</taxon>
        <taxon>Ogataea/Candida clade</taxon>
    </lineage>
</organism>
<comment type="caution">
    <text evidence="3">The sequence shown here is derived from an EMBL/GenBank/DDBJ whole genome shotgun (WGS) entry which is preliminary data.</text>
</comment>
<sequence length="317" mass="34121">MLPSQKGDTIIRNPKHNASSQSSPVILPSSNSFNFNAPRFSLDGSNSRKALPLNQTHDPVANDLKLSNSVSSPMIPKSTPNMDKDMDIGGGLSNDNEPNNLSALPTAASFARKSNSATPMAVATDLSLISSMPGMPGMPNVQMMGNSLMRTLSSSSISLSGHKNVHDKKINHKLAEQGRRNRMNIAIQDLERLLPDELKNEVLVPSKATTVELASRYIIQLQQQLWMLNNSDLAAPTPDDGKSPTPSTKNNARADTHDIIKNSIDTVSLGNNTANKSSKVDSSISPLGYLDQTGSYDSSSDDNPSENSTNKIKVENK</sequence>
<dbReference type="Proteomes" id="UP001165120">
    <property type="component" value="Unassembled WGS sequence"/>
</dbReference>
<keyword evidence="4" id="KW-1185">Reference proteome</keyword>
<feature type="region of interest" description="Disordered" evidence="1">
    <location>
        <begin position="46"/>
        <end position="82"/>
    </location>
</feature>
<dbReference type="Pfam" id="PF00010">
    <property type="entry name" value="HLH"/>
    <property type="match status" value="1"/>
</dbReference>
<evidence type="ECO:0000313" key="4">
    <source>
        <dbReference type="Proteomes" id="UP001165120"/>
    </source>
</evidence>
<dbReference type="InterPro" id="IPR011598">
    <property type="entry name" value="bHLH_dom"/>
</dbReference>
<reference evidence="3" key="1">
    <citation type="submission" date="2023-04" db="EMBL/GenBank/DDBJ databases">
        <title>Candida boidinii NBRC 10035.</title>
        <authorList>
            <person name="Ichikawa N."/>
            <person name="Sato H."/>
            <person name="Tonouchi N."/>
        </authorList>
    </citation>
    <scope>NUCLEOTIDE SEQUENCE</scope>
    <source>
        <strain evidence="3">NBRC 10035</strain>
    </source>
</reference>
<feature type="region of interest" description="Disordered" evidence="1">
    <location>
        <begin position="232"/>
        <end position="317"/>
    </location>
</feature>